<evidence type="ECO:0000313" key="3">
    <source>
        <dbReference type="Proteomes" id="UP000663881"/>
    </source>
</evidence>
<dbReference type="PROSITE" id="PS50181">
    <property type="entry name" value="FBOX"/>
    <property type="match status" value="1"/>
</dbReference>
<feature type="domain" description="F-box" evidence="1">
    <location>
        <begin position="8"/>
        <end position="62"/>
    </location>
</feature>
<dbReference type="InterPro" id="IPR001810">
    <property type="entry name" value="F-box_dom"/>
</dbReference>
<sequence length="575" mass="68400">MSSSQIKLSKFELIPNEVLLEIFEYLSPYNIFQAFYYLNSRYNDLLISLHVRINLLNKYKKIFDYYNYFLFPLVPYNIISFRCEDICDRLIYQIRLSEFISLKYLTIFNLNIETLQIIIPQLSKLEKLIYLNLQTKNNINIENEIIFQRQLPLIQTCILNLNKKISFQNEHFYPNLKDLILNQCNIEDLGLFIQNYTPQLQHLTVTLIGGKIPEEIDKIHHLKSLIINSHTIPFHRLTNSIFNLFRDLQRLSINATGIEYTNGKQWQTLLSSKFPQLNCFQLHIIFPQEDTPTSDDRVQLLKTFETSYFRHHKWYFAFIYCPSMTNIELFSLPMINKKIDVNLYNTSIETTMNDEHTFKNIKELSLVLTDPNETSSPLFNSCFFNVENLKLISEFREYQPFPKNLYVDISRFIKFSHIKSMELIGMHFPSTILILLDYMPNLHSITITLNHLNKMTKTLTDNKICQHLTKLIKHLTITSIDNVKDLLFFERLPIVFIHLESLSLSLENVQDLYILTTLLLSKMARILKTMNIFIRTPSKNTILDQFMLWLFDYIHQRDLDYVDVKLTDYQLYFCF</sequence>
<evidence type="ECO:0000313" key="2">
    <source>
        <dbReference type="EMBL" id="CAF3672569.1"/>
    </source>
</evidence>
<dbReference type="SUPFAM" id="SSF52047">
    <property type="entry name" value="RNI-like"/>
    <property type="match status" value="1"/>
</dbReference>
<organism evidence="2 3">
    <name type="scientific">Adineta steineri</name>
    <dbReference type="NCBI Taxonomy" id="433720"/>
    <lineage>
        <taxon>Eukaryota</taxon>
        <taxon>Metazoa</taxon>
        <taxon>Spiralia</taxon>
        <taxon>Gnathifera</taxon>
        <taxon>Rotifera</taxon>
        <taxon>Eurotatoria</taxon>
        <taxon>Bdelloidea</taxon>
        <taxon>Adinetida</taxon>
        <taxon>Adinetidae</taxon>
        <taxon>Adineta</taxon>
    </lineage>
</organism>
<comment type="caution">
    <text evidence="2">The sequence shown here is derived from an EMBL/GenBank/DDBJ whole genome shotgun (WGS) entry which is preliminary data.</text>
</comment>
<proteinExistence type="predicted"/>
<gene>
    <name evidence="2" type="ORF">OKA104_LOCUS10542</name>
</gene>
<dbReference type="Proteomes" id="UP000663881">
    <property type="component" value="Unassembled WGS sequence"/>
</dbReference>
<dbReference type="InterPro" id="IPR032675">
    <property type="entry name" value="LRR_dom_sf"/>
</dbReference>
<dbReference type="AlphaFoldDB" id="A0A818SU76"/>
<accession>A0A818SU76</accession>
<dbReference type="EMBL" id="CAJOAY010000470">
    <property type="protein sequence ID" value="CAF3672569.1"/>
    <property type="molecule type" value="Genomic_DNA"/>
</dbReference>
<dbReference type="Gene3D" id="3.80.10.10">
    <property type="entry name" value="Ribonuclease Inhibitor"/>
    <property type="match status" value="1"/>
</dbReference>
<protein>
    <recommendedName>
        <fullName evidence="1">F-box domain-containing protein</fullName>
    </recommendedName>
</protein>
<reference evidence="2" key="1">
    <citation type="submission" date="2021-02" db="EMBL/GenBank/DDBJ databases">
        <authorList>
            <person name="Nowell W R."/>
        </authorList>
    </citation>
    <scope>NUCLEOTIDE SEQUENCE</scope>
</reference>
<name>A0A818SU76_9BILA</name>
<evidence type="ECO:0000259" key="1">
    <source>
        <dbReference type="PROSITE" id="PS50181"/>
    </source>
</evidence>